<keyword evidence="3 7" id="KW-0479">Metal-binding</keyword>
<dbReference type="AlphaFoldDB" id="F6EQ12"/>
<dbReference type="GO" id="GO:0042597">
    <property type="term" value="C:periplasmic space"/>
    <property type="evidence" value="ECO:0007669"/>
    <property type="project" value="UniProtKB-SubCell"/>
</dbReference>
<feature type="binding site" evidence="7">
    <location>
        <position position="96"/>
    </location>
    <ligand>
        <name>Cu cation</name>
        <dbReference type="ChEBI" id="CHEBI:23378"/>
    </ligand>
</feature>
<dbReference type="Gene3D" id="2.60.40.420">
    <property type="entry name" value="Cupredoxins - blue copper proteins"/>
    <property type="match status" value="1"/>
</dbReference>
<gene>
    <name evidence="10" type="ordered locus">AS9A_3392</name>
</gene>
<evidence type="ECO:0000313" key="11">
    <source>
        <dbReference type="Proteomes" id="UP000009235"/>
    </source>
</evidence>
<evidence type="ECO:0000256" key="6">
    <source>
        <dbReference type="ARBA" id="ARBA00023008"/>
    </source>
</evidence>
<dbReference type="Proteomes" id="UP000009235">
    <property type="component" value="Chromosome"/>
</dbReference>
<feature type="binding site" evidence="7">
    <location>
        <position position="132"/>
    </location>
    <ligand>
        <name>Cu cation</name>
        <dbReference type="ChEBI" id="CHEBI:23378"/>
    </ligand>
</feature>
<dbReference type="PANTHER" id="PTHR36507">
    <property type="entry name" value="BLL1555 PROTEIN"/>
    <property type="match status" value="1"/>
</dbReference>
<dbReference type="eggNOG" id="COG3794">
    <property type="taxonomic scope" value="Bacteria"/>
</dbReference>
<feature type="region of interest" description="Disordered" evidence="8">
    <location>
        <begin position="22"/>
        <end position="57"/>
    </location>
</feature>
<dbReference type="EMBL" id="CP002786">
    <property type="protein sequence ID" value="AEF41833.1"/>
    <property type="molecule type" value="Genomic_DNA"/>
</dbReference>
<name>F6EQ12_HOYSD</name>
<keyword evidence="5" id="KW-0249">Electron transport</keyword>
<dbReference type="PROSITE" id="PS51257">
    <property type="entry name" value="PROKAR_LIPOPROTEIN"/>
    <property type="match status" value="1"/>
</dbReference>
<dbReference type="InterPro" id="IPR002386">
    <property type="entry name" value="Amicyanin/Pseudoazurin"/>
</dbReference>
<feature type="compositionally biased region" description="Low complexity" evidence="8">
    <location>
        <begin position="31"/>
        <end position="43"/>
    </location>
</feature>
<keyword evidence="11" id="KW-1185">Reference proteome</keyword>
<evidence type="ECO:0000256" key="5">
    <source>
        <dbReference type="ARBA" id="ARBA00022982"/>
    </source>
</evidence>
<dbReference type="Pfam" id="PF00127">
    <property type="entry name" value="Copper-bind"/>
    <property type="match status" value="1"/>
</dbReference>
<dbReference type="STRING" id="443218.AS9A_3392"/>
<comment type="subcellular location">
    <subcellularLocation>
        <location evidence="1">Periplasm</location>
    </subcellularLocation>
</comment>
<dbReference type="HOGENOM" id="CLU_084115_2_0_11"/>
<dbReference type="PANTHER" id="PTHR36507:SF1">
    <property type="entry name" value="BLL1555 PROTEIN"/>
    <property type="match status" value="1"/>
</dbReference>
<dbReference type="PRINTS" id="PR00155">
    <property type="entry name" value="AMICYANIN"/>
</dbReference>
<comment type="cofactor">
    <cofactor evidence="7">
        <name>Cu cation</name>
        <dbReference type="ChEBI" id="CHEBI:23378"/>
    </cofactor>
    <text evidence="7">Binds 1 copper ion per subunit.</text>
</comment>
<evidence type="ECO:0000256" key="8">
    <source>
        <dbReference type="SAM" id="MobiDB-lite"/>
    </source>
</evidence>
<keyword evidence="6 7" id="KW-0186">Copper</keyword>
<evidence type="ECO:0000256" key="2">
    <source>
        <dbReference type="ARBA" id="ARBA00022448"/>
    </source>
</evidence>
<dbReference type="GO" id="GO:0009055">
    <property type="term" value="F:electron transfer activity"/>
    <property type="evidence" value="ECO:0007669"/>
    <property type="project" value="InterPro"/>
</dbReference>
<feature type="domain" description="Blue (type 1) copper" evidence="9">
    <location>
        <begin position="61"/>
        <end position="145"/>
    </location>
</feature>
<keyword evidence="2" id="KW-0813">Transport</keyword>
<keyword evidence="4" id="KW-0574">Periplasm</keyword>
<dbReference type="KEGG" id="asd:AS9A_3392"/>
<dbReference type="InterPro" id="IPR008972">
    <property type="entry name" value="Cupredoxin"/>
</dbReference>
<feature type="binding site" evidence="7">
    <location>
        <position position="135"/>
    </location>
    <ligand>
        <name>Cu cation</name>
        <dbReference type="ChEBI" id="CHEBI:23378"/>
    </ligand>
</feature>
<evidence type="ECO:0000256" key="7">
    <source>
        <dbReference type="PIRSR" id="PIRSR602386-1"/>
    </source>
</evidence>
<dbReference type="RefSeq" id="WP_013808182.1">
    <property type="nucleotide sequence ID" value="NC_015564.1"/>
</dbReference>
<evidence type="ECO:0000259" key="9">
    <source>
        <dbReference type="Pfam" id="PF00127"/>
    </source>
</evidence>
<proteinExistence type="predicted"/>
<evidence type="ECO:0000313" key="10">
    <source>
        <dbReference type="EMBL" id="AEF41833.1"/>
    </source>
</evidence>
<reference evidence="10 11" key="1">
    <citation type="journal article" date="2011" name="J. Bacteriol.">
        <title>Complete genome sequence of Amycolicicoccus subflavus DQS3-9A1T, an actinomycete isolated from crude oil-polluted soil.</title>
        <authorList>
            <person name="Cai M."/>
            <person name="Chen W.M."/>
            <person name="Nie Y."/>
            <person name="Chi C.Q."/>
            <person name="Wang Y.N."/>
            <person name="Tang Y.Q."/>
            <person name="Li G.Y."/>
            <person name="Wu X.L."/>
        </authorList>
    </citation>
    <scope>NUCLEOTIDE SEQUENCE [LARGE SCALE GENOMIC DNA]</scope>
    <source>
        <strain evidence="11">DSM 45089 / DQS3-9A1</strain>
    </source>
</reference>
<dbReference type="GO" id="GO:0005507">
    <property type="term" value="F:copper ion binding"/>
    <property type="evidence" value="ECO:0007669"/>
    <property type="project" value="InterPro"/>
</dbReference>
<organism evidence="10 11">
    <name type="scientific">Hoyosella subflava (strain DSM 45089 / JCM 17490 / NBRC 109087 / DQS3-9A1)</name>
    <name type="common">Amycolicicoccus subflavus</name>
    <dbReference type="NCBI Taxonomy" id="443218"/>
    <lineage>
        <taxon>Bacteria</taxon>
        <taxon>Bacillati</taxon>
        <taxon>Actinomycetota</taxon>
        <taxon>Actinomycetes</taxon>
        <taxon>Mycobacteriales</taxon>
        <taxon>Hoyosellaceae</taxon>
        <taxon>Hoyosella</taxon>
    </lineage>
</organism>
<protein>
    <submittedName>
        <fullName evidence="10">Amicyanin</fullName>
    </submittedName>
</protein>
<evidence type="ECO:0000256" key="4">
    <source>
        <dbReference type="ARBA" id="ARBA00022764"/>
    </source>
</evidence>
<accession>F6EQ12</accession>
<feature type="compositionally biased region" description="Acidic residues" evidence="8">
    <location>
        <begin position="44"/>
        <end position="57"/>
    </location>
</feature>
<dbReference type="InterPro" id="IPR052721">
    <property type="entry name" value="ET_Amicyanin"/>
</dbReference>
<dbReference type="SUPFAM" id="SSF49503">
    <property type="entry name" value="Cupredoxins"/>
    <property type="match status" value="1"/>
</dbReference>
<sequence>MRRLAGFSAIVLAGALVVGCGNDTDEDTAEDTTTVLDVPGAMPDDPEMDADDPGAEESEDVAATVRVENFAFDPPNITVSVGDTVEWVFADGPVDHDVTGGEGAPEDFVSPTLSEDTWTYTFTEAGEYDYICSLHPNMTGSVVVEE</sequence>
<evidence type="ECO:0000256" key="1">
    <source>
        <dbReference type="ARBA" id="ARBA00004418"/>
    </source>
</evidence>
<evidence type="ECO:0000256" key="3">
    <source>
        <dbReference type="ARBA" id="ARBA00022723"/>
    </source>
</evidence>
<dbReference type="InterPro" id="IPR000923">
    <property type="entry name" value="BlueCu_1"/>
</dbReference>